<evidence type="ECO:0000313" key="2">
    <source>
        <dbReference type="Proteomes" id="UP000008068"/>
    </source>
</evidence>
<name>G0MMQ7_CAEBE</name>
<sequence length="12" mass="1512">MEMNDFSFQSEF</sequence>
<accession>G0MMQ7</accession>
<keyword evidence="2" id="KW-1185">Reference proteome</keyword>
<protein>
    <submittedName>
        <fullName evidence="1">Uncharacterized protein</fullName>
    </submittedName>
</protein>
<dbReference type="Proteomes" id="UP000008068">
    <property type="component" value="Unassembled WGS sequence"/>
</dbReference>
<organism evidence="2">
    <name type="scientific">Caenorhabditis brenneri</name>
    <name type="common">Nematode worm</name>
    <dbReference type="NCBI Taxonomy" id="135651"/>
    <lineage>
        <taxon>Eukaryota</taxon>
        <taxon>Metazoa</taxon>
        <taxon>Ecdysozoa</taxon>
        <taxon>Nematoda</taxon>
        <taxon>Chromadorea</taxon>
        <taxon>Rhabditida</taxon>
        <taxon>Rhabditina</taxon>
        <taxon>Rhabditomorpha</taxon>
        <taxon>Rhabditoidea</taxon>
        <taxon>Rhabditidae</taxon>
        <taxon>Peloderinae</taxon>
        <taxon>Caenorhabditis</taxon>
    </lineage>
</organism>
<dbReference type="InParanoid" id="G0MMQ7"/>
<evidence type="ECO:0000313" key="1">
    <source>
        <dbReference type="EMBL" id="EGT37442.1"/>
    </source>
</evidence>
<dbReference type="EMBL" id="GL379802">
    <property type="protein sequence ID" value="EGT37442.1"/>
    <property type="molecule type" value="Genomic_DNA"/>
</dbReference>
<proteinExistence type="predicted"/>
<reference evidence="2" key="1">
    <citation type="submission" date="2011-07" db="EMBL/GenBank/DDBJ databases">
        <authorList>
            <consortium name="Caenorhabditis brenneri Sequencing and Analysis Consortium"/>
            <person name="Wilson R.K."/>
        </authorList>
    </citation>
    <scope>NUCLEOTIDE SEQUENCE [LARGE SCALE GENOMIC DNA]</scope>
    <source>
        <strain evidence="2">PB2801</strain>
    </source>
</reference>
<gene>
    <name evidence="1" type="ORF">CAEBREN_12098</name>
</gene>